<evidence type="ECO:0000313" key="3">
    <source>
        <dbReference type="EMBL" id="NMO15820.1"/>
    </source>
</evidence>
<accession>A0A848L9V0</accession>
<dbReference type="Pfam" id="PF03283">
    <property type="entry name" value="PAE"/>
    <property type="match status" value="1"/>
</dbReference>
<evidence type="ECO:0000313" key="4">
    <source>
        <dbReference type="Proteomes" id="UP000518300"/>
    </source>
</evidence>
<dbReference type="PROSITE" id="PS51257">
    <property type="entry name" value="PROKAR_LIPOPROTEIN"/>
    <property type="match status" value="1"/>
</dbReference>
<sequence>MRKPLMLLFLASVPFWLSACGDDDDEGTPPGGGGPDTELPAETWSWVDVTGSACGNGQPTGIGVNPTKDSDDLFIYMQGGGACWDEQTCFVARTATNLATGYQATQFQSETTRGAPFFSRTQAENPFRDMSYVFVPYCTGDVHAGTAVQTYGSRQVHHKGASNVDAWLPRLVSTFPNVKRVFLGGSSAGAFGAQLHYERVAAAFPQAEVHVLADSGQMINPNGNLVTTWFNNWGVSVPAACTGCETDFTRYPAYLADTYPESRFALLAWDQDVVLRTFFAYPAATYETLTRQLLTTAYDGNANARYYVKNGANHTFLGTFNDITSTTGVALDDWLSGWVDGNPTWNNVLEP</sequence>
<dbReference type="InterPro" id="IPR029058">
    <property type="entry name" value="AB_hydrolase_fold"/>
</dbReference>
<dbReference type="PANTHER" id="PTHR21562">
    <property type="entry name" value="NOTUM-RELATED"/>
    <property type="match status" value="1"/>
</dbReference>
<proteinExistence type="predicted"/>
<protein>
    <recommendedName>
        <fullName evidence="5">Pectinacetylesterase</fullName>
    </recommendedName>
</protein>
<evidence type="ECO:0000256" key="2">
    <source>
        <dbReference type="SAM" id="SignalP"/>
    </source>
</evidence>
<dbReference type="GO" id="GO:0016787">
    <property type="term" value="F:hydrolase activity"/>
    <property type="evidence" value="ECO:0007669"/>
    <property type="project" value="InterPro"/>
</dbReference>
<keyword evidence="2" id="KW-0732">Signal</keyword>
<dbReference type="PANTHER" id="PTHR21562:SF83">
    <property type="entry name" value="PECTIN ACETYLESTERASE 4"/>
    <property type="match status" value="1"/>
</dbReference>
<feature type="chain" id="PRO_5032561081" description="Pectinacetylesterase" evidence="2">
    <location>
        <begin position="20"/>
        <end position="351"/>
    </location>
</feature>
<dbReference type="Gene3D" id="3.40.50.1820">
    <property type="entry name" value="alpha/beta hydrolase"/>
    <property type="match status" value="1"/>
</dbReference>
<dbReference type="Proteomes" id="UP000518300">
    <property type="component" value="Unassembled WGS sequence"/>
</dbReference>
<reference evidence="3 4" key="1">
    <citation type="submission" date="2020-04" db="EMBL/GenBank/DDBJ databases">
        <title>Draft genome of Pyxidicoccus fallax type strain.</title>
        <authorList>
            <person name="Whitworth D.E."/>
        </authorList>
    </citation>
    <scope>NUCLEOTIDE SEQUENCE [LARGE SCALE GENOMIC DNA]</scope>
    <source>
        <strain evidence="3 4">DSM 14698</strain>
    </source>
</reference>
<gene>
    <name evidence="3" type="ORF">HG543_13300</name>
</gene>
<dbReference type="EMBL" id="JABBJJ010000048">
    <property type="protein sequence ID" value="NMO15820.1"/>
    <property type="molecule type" value="Genomic_DNA"/>
</dbReference>
<comment type="caution">
    <text evidence="3">The sequence shown here is derived from an EMBL/GenBank/DDBJ whole genome shotgun (WGS) entry which is preliminary data.</text>
</comment>
<dbReference type="AlphaFoldDB" id="A0A848L9V0"/>
<dbReference type="InterPro" id="IPR004963">
    <property type="entry name" value="PAE/NOTUM"/>
</dbReference>
<organism evidence="3 4">
    <name type="scientific">Pyxidicoccus fallax</name>
    <dbReference type="NCBI Taxonomy" id="394095"/>
    <lineage>
        <taxon>Bacteria</taxon>
        <taxon>Pseudomonadati</taxon>
        <taxon>Myxococcota</taxon>
        <taxon>Myxococcia</taxon>
        <taxon>Myxococcales</taxon>
        <taxon>Cystobacterineae</taxon>
        <taxon>Myxococcaceae</taxon>
        <taxon>Pyxidicoccus</taxon>
    </lineage>
</organism>
<name>A0A848L9V0_9BACT</name>
<evidence type="ECO:0000256" key="1">
    <source>
        <dbReference type="SAM" id="MobiDB-lite"/>
    </source>
</evidence>
<feature type="signal peptide" evidence="2">
    <location>
        <begin position="1"/>
        <end position="19"/>
    </location>
</feature>
<keyword evidence="4" id="KW-1185">Reference proteome</keyword>
<feature type="region of interest" description="Disordered" evidence="1">
    <location>
        <begin position="21"/>
        <end position="40"/>
    </location>
</feature>
<evidence type="ECO:0008006" key="5">
    <source>
        <dbReference type="Google" id="ProtNLM"/>
    </source>
</evidence>
<dbReference type="RefSeq" id="WP_169345108.1">
    <property type="nucleotide sequence ID" value="NZ_JABBJJ010000048.1"/>
</dbReference>